<evidence type="ECO:0000313" key="3">
    <source>
        <dbReference type="Proteomes" id="UP000647587"/>
    </source>
</evidence>
<evidence type="ECO:0000256" key="1">
    <source>
        <dbReference type="SAM" id="MobiDB-lite"/>
    </source>
</evidence>
<reference evidence="3" key="1">
    <citation type="journal article" date="2019" name="Int. J. Syst. Evol. Microbiol.">
        <title>The Global Catalogue of Microorganisms (GCM) 10K type strain sequencing project: providing services to taxonomists for standard genome sequencing and annotation.</title>
        <authorList>
            <consortium name="The Broad Institute Genomics Platform"/>
            <consortium name="The Broad Institute Genome Sequencing Center for Infectious Disease"/>
            <person name="Wu L."/>
            <person name="Ma J."/>
        </authorList>
    </citation>
    <scope>NUCLEOTIDE SEQUENCE [LARGE SCALE GENOMIC DNA]</scope>
    <source>
        <strain evidence="3">JCM 30331</strain>
    </source>
</reference>
<feature type="region of interest" description="Disordered" evidence="1">
    <location>
        <begin position="86"/>
        <end position="110"/>
    </location>
</feature>
<name>A0ABQ2EZL1_9DEIO</name>
<proteinExistence type="predicted"/>
<dbReference type="EMBL" id="BMPP01000016">
    <property type="protein sequence ID" value="GGK36083.1"/>
    <property type="molecule type" value="Genomic_DNA"/>
</dbReference>
<gene>
    <name evidence="2" type="ORF">GCM10008955_32500</name>
</gene>
<feature type="region of interest" description="Disordered" evidence="1">
    <location>
        <begin position="1"/>
        <end position="21"/>
    </location>
</feature>
<feature type="compositionally biased region" description="Basic residues" evidence="1">
    <location>
        <begin position="1"/>
        <end position="19"/>
    </location>
</feature>
<sequence length="185" mass="20466">MSRHPPRSVHLQQHNRSRGTHAPYYRAGMLTPADQRPPDLVPDAIIDVFERYAPCSVDLGAMFPARVLMAWRAPVHVRIPPKEAWRGTSPARIGGPVPEPDQEDRRDGSVVPHQGGLLITHRAGKPEEHTTWVIDPGHVDALARALIAGNARQLVVVFGPDALRVVEVAQAMTPHHEPAFRVMGW</sequence>
<comment type="caution">
    <text evidence="2">The sequence shown here is derived from an EMBL/GenBank/DDBJ whole genome shotgun (WGS) entry which is preliminary data.</text>
</comment>
<keyword evidence="3" id="KW-1185">Reference proteome</keyword>
<dbReference type="Proteomes" id="UP000647587">
    <property type="component" value="Unassembled WGS sequence"/>
</dbReference>
<protein>
    <submittedName>
        <fullName evidence="2">Uncharacterized protein</fullName>
    </submittedName>
</protein>
<accession>A0ABQ2EZL1</accession>
<organism evidence="2 3">
    <name type="scientific">Deinococcus malanensis</name>
    <dbReference type="NCBI Taxonomy" id="1706855"/>
    <lineage>
        <taxon>Bacteria</taxon>
        <taxon>Thermotogati</taxon>
        <taxon>Deinococcota</taxon>
        <taxon>Deinococci</taxon>
        <taxon>Deinococcales</taxon>
        <taxon>Deinococcaceae</taxon>
        <taxon>Deinococcus</taxon>
    </lineage>
</organism>
<evidence type="ECO:0000313" key="2">
    <source>
        <dbReference type="EMBL" id="GGK36083.1"/>
    </source>
</evidence>